<gene>
    <name evidence="3" type="ORF">SCF082_LOCUS15894</name>
</gene>
<dbReference type="SUPFAM" id="SSF47616">
    <property type="entry name" value="GST C-terminal domain-like"/>
    <property type="match status" value="1"/>
</dbReference>
<dbReference type="EMBL" id="CAXAMM010010224">
    <property type="protein sequence ID" value="CAK9022674.1"/>
    <property type="molecule type" value="Genomic_DNA"/>
</dbReference>
<dbReference type="Proteomes" id="UP001642464">
    <property type="component" value="Unassembled WGS sequence"/>
</dbReference>
<dbReference type="Gene3D" id="3.40.30.10">
    <property type="entry name" value="Glutaredoxin"/>
    <property type="match status" value="1"/>
</dbReference>
<dbReference type="PROSITE" id="PS50404">
    <property type="entry name" value="GST_NTER"/>
    <property type="match status" value="1"/>
</dbReference>
<sequence>MADLVLIGTAKARPFRNVWMLEELQVPYTLRPEIPRSPEVLAMNRSGKVPILKHGNFIMTESAAINTYLADAFRGHVPELVPPAGSQLRGRYEELVSCIITELDAQGLWIHRKHEAMKQFFGHIPEAVQHAQQHFCNTVNILLAQLREVGDYLLGNFSAADILLVHCLDWAGVIKWLPSTSIESELQPVLEQYLERCHKRDAYQRAVAQRKAKL</sequence>
<dbReference type="Gene3D" id="1.20.1050.10">
    <property type="match status" value="1"/>
</dbReference>
<organism evidence="3 4">
    <name type="scientific">Durusdinium trenchii</name>
    <dbReference type="NCBI Taxonomy" id="1381693"/>
    <lineage>
        <taxon>Eukaryota</taxon>
        <taxon>Sar</taxon>
        <taxon>Alveolata</taxon>
        <taxon>Dinophyceae</taxon>
        <taxon>Suessiales</taxon>
        <taxon>Symbiodiniaceae</taxon>
        <taxon>Durusdinium</taxon>
    </lineage>
</organism>
<feature type="domain" description="GST N-terminal" evidence="2">
    <location>
        <begin position="1"/>
        <end position="77"/>
    </location>
</feature>
<evidence type="ECO:0000256" key="1">
    <source>
        <dbReference type="ARBA" id="ARBA00007409"/>
    </source>
</evidence>
<comment type="caution">
    <text evidence="3">The sequence shown here is derived from an EMBL/GenBank/DDBJ whole genome shotgun (WGS) entry which is preliminary data.</text>
</comment>
<dbReference type="PANTHER" id="PTHR44051:SF8">
    <property type="entry name" value="GLUTATHIONE S-TRANSFERASE GSTA"/>
    <property type="match status" value="1"/>
</dbReference>
<evidence type="ECO:0000313" key="4">
    <source>
        <dbReference type="Proteomes" id="UP001642464"/>
    </source>
</evidence>
<evidence type="ECO:0000313" key="3">
    <source>
        <dbReference type="EMBL" id="CAK9022674.1"/>
    </source>
</evidence>
<dbReference type="Pfam" id="PF13417">
    <property type="entry name" value="GST_N_3"/>
    <property type="match status" value="1"/>
</dbReference>
<accession>A0ABP0K9C1</accession>
<name>A0ABP0K9C1_9DINO</name>
<dbReference type="SFLD" id="SFLDS00019">
    <property type="entry name" value="Glutathione_Transferase_(cytos"/>
    <property type="match status" value="1"/>
</dbReference>
<dbReference type="InterPro" id="IPR036249">
    <property type="entry name" value="Thioredoxin-like_sf"/>
</dbReference>
<keyword evidence="4" id="KW-1185">Reference proteome</keyword>
<dbReference type="InterPro" id="IPR040079">
    <property type="entry name" value="Glutathione_S-Trfase"/>
</dbReference>
<dbReference type="InterPro" id="IPR036282">
    <property type="entry name" value="Glutathione-S-Trfase_C_sf"/>
</dbReference>
<evidence type="ECO:0000259" key="2">
    <source>
        <dbReference type="PROSITE" id="PS50404"/>
    </source>
</evidence>
<reference evidence="3 4" key="1">
    <citation type="submission" date="2024-02" db="EMBL/GenBank/DDBJ databases">
        <authorList>
            <person name="Chen Y."/>
            <person name="Shah S."/>
            <person name="Dougan E. K."/>
            <person name="Thang M."/>
            <person name="Chan C."/>
        </authorList>
    </citation>
    <scope>NUCLEOTIDE SEQUENCE [LARGE SCALE GENOMIC DNA]</scope>
</reference>
<dbReference type="CDD" id="cd03046">
    <property type="entry name" value="GST_N_GTT1_like"/>
    <property type="match status" value="1"/>
</dbReference>
<proteinExistence type="inferred from homology"/>
<comment type="similarity">
    <text evidence="1">Belongs to the GST superfamily.</text>
</comment>
<dbReference type="PANTHER" id="PTHR44051">
    <property type="entry name" value="GLUTATHIONE S-TRANSFERASE-RELATED"/>
    <property type="match status" value="1"/>
</dbReference>
<dbReference type="InterPro" id="IPR004045">
    <property type="entry name" value="Glutathione_S-Trfase_N"/>
</dbReference>
<dbReference type="SUPFAM" id="SSF52833">
    <property type="entry name" value="Thioredoxin-like"/>
    <property type="match status" value="1"/>
</dbReference>
<protein>
    <submittedName>
        <fullName evidence="3">Glutathione S-transferase 3</fullName>
    </submittedName>
</protein>